<dbReference type="PANTHER" id="PTHR38030:SF2">
    <property type="entry name" value="PROTOPORPHYRINOGEN IX DEHYDROGENASE [QUINONE]"/>
    <property type="match status" value="1"/>
</dbReference>
<evidence type="ECO:0000313" key="3">
    <source>
        <dbReference type="Proteomes" id="UP000198636"/>
    </source>
</evidence>
<accession>A0A1G5L6H8</accession>
<dbReference type="RefSeq" id="WP_091547391.1">
    <property type="nucleotide sequence ID" value="NZ_FMUS01000041.1"/>
</dbReference>
<gene>
    <name evidence="2" type="ORF">SAMN03080606_04122</name>
</gene>
<sequence>MKGIIIYKSKYGSTKQYAEWLKEETEFELYNITEFNNNLNNYDIIILAGSIHAGSFSLKGFLLDNWTIISKKVTALMATSGASNNVVINNIIEKSLPSKVYNKIKIFPVGGQYLLKSMSFIDRNIIKIVAFFAKTPEIKKGMLTEKEDLHKKNLNEIKVFIVNAMNPH</sequence>
<dbReference type="OrthoDB" id="2146857at2"/>
<dbReference type="InterPro" id="IPR026816">
    <property type="entry name" value="Flavodoxin_dom"/>
</dbReference>
<proteinExistence type="predicted"/>
<evidence type="ECO:0000259" key="1">
    <source>
        <dbReference type="Pfam" id="PF12724"/>
    </source>
</evidence>
<dbReference type="SUPFAM" id="SSF52218">
    <property type="entry name" value="Flavoproteins"/>
    <property type="match status" value="1"/>
</dbReference>
<feature type="domain" description="Flavodoxin" evidence="1">
    <location>
        <begin position="4"/>
        <end position="131"/>
    </location>
</feature>
<dbReference type="InterPro" id="IPR029039">
    <property type="entry name" value="Flavoprotein-like_sf"/>
</dbReference>
<dbReference type="Gene3D" id="3.40.50.360">
    <property type="match status" value="1"/>
</dbReference>
<dbReference type="PANTHER" id="PTHR38030">
    <property type="entry name" value="PROTOPORPHYRINOGEN IX DEHYDROGENASE [MENAQUINONE]"/>
    <property type="match status" value="1"/>
</dbReference>
<dbReference type="GO" id="GO:0070819">
    <property type="term" value="F:menaquinone-dependent protoporphyrinogen oxidase activity"/>
    <property type="evidence" value="ECO:0007669"/>
    <property type="project" value="TreeGrafter"/>
</dbReference>
<dbReference type="AlphaFoldDB" id="A0A1G5L6H8"/>
<dbReference type="EMBL" id="FMUS01000041">
    <property type="protein sequence ID" value="SCZ08477.1"/>
    <property type="molecule type" value="Genomic_DNA"/>
</dbReference>
<name>A0A1G5L6H8_9FIRM</name>
<organism evidence="2 3">
    <name type="scientific">Alkaliphilus peptidifermentans DSM 18978</name>
    <dbReference type="NCBI Taxonomy" id="1120976"/>
    <lineage>
        <taxon>Bacteria</taxon>
        <taxon>Bacillati</taxon>
        <taxon>Bacillota</taxon>
        <taxon>Clostridia</taxon>
        <taxon>Peptostreptococcales</taxon>
        <taxon>Natronincolaceae</taxon>
        <taxon>Alkaliphilus</taxon>
    </lineage>
</organism>
<dbReference type="Proteomes" id="UP000198636">
    <property type="component" value="Unassembled WGS sequence"/>
</dbReference>
<dbReference type="Pfam" id="PF12724">
    <property type="entry name" value="Flavodoxin_5"/>
    <property type="match status" value="1"/>
</dbReference>
<dbReference type="GO" id="GO:0010181">
    <property type="term" value="F:FMN binding"/>
    <property type="evidence" value="ECO:0007669"/>
    <property type="project" value="TreeGrafter"/>
</dbReference>
<keyword evidence="3" id="KW-1185">Reference proteome</keyword>
<reference evidence="2 3" key="1">
    <citation type="submission" date="2016-10" db="EMBL/GenBank/DDBJ databases">
        <authorList>
            <person name="de Groot N.N."/>
        </authorList>
    </citation>
    <scope>NUCLEOTIDE SEQUENCE [LARGE SCALE GENOMIC DNA]</scope>
    <source>
        <strain evidence="2 3">DSM 18978</strain>
    </source>
</reference>
<protein>
    <submittedName>
        <fullName evidence="2">Protoporphyrinogen IX oxidase, menaquinone-dependent (Flavodoxin domain)</fullName>
    </submittedName>
</protein>
<evidence type="ECO:0000313" key="2">
    <source>
        <dbReference type="EMBL" id="SCZ08477.1"/>
    </source>
</evidence>
<dbReference type="InterPro" id="IPR052200">
    <property type="entry name" value="Protoporphyrinogen_IX_DH"/>
</dbReference>
<dbReference type="GO" id="GO:0006783">
    <property type="term" value="P:heme biosynthetic process"/>
    <property type="evidence" value="ECO:0007669"/>
    <property type="project" value="TreeGrafter"/>
</dbReference>